<comment type="caution">
    <text evidence="2">The sequence shown here is derived from an EMBL/GenBank/DDBJ whole genome shotgun (WGS) entry which is preliminary data.</text>
</comment>
<dbReference type="EMBL" id="ADMC01000025">
    <property type="protein sequence ID" value="EHP46563.1"/>
    <property type="molecule type" value="Genomic_DNA"/>
</dbReference>
<dbReference type="AlphaFoldDB" id="H1DIF1"/>
<dbReference type="HOGENOM" id="CLU_1407532_0_0_10"/>
<evidence type="ECO:0008006" key="4">
    <source>
        <dbReference type="Google" id="ProtNLM"/>
    </source>
</evidence>
<proteinExistence type="predicted"/>
<evidence type="ECO:0000313" key="3">
    <source>
        <dbReference type="Proteomes" id="UP000004892"/>
    </source>
</evidence>
<sequence length="193" mass="22821">MENVKKRYWIYWLNIVFLVANTAFFVFTFLDNGQRKADERKIISNVFLKKELKLSDEQYTLLCDMDSIVQERYERVLKLLCRNRYMLMSELAKPQPSVERLNKLARSVGFLHAALKTQTSRHLLNIKKICNPEQSQKLEQIFRELLEIDAHCTACEKKCSQEEKCKKSPKFCPYQQEIKDTLENFALSGKEVK</sequence>
<dbReference type="Proteomes" id="UP000004892">
    <property type="component" value="Unassembled WGS sequence"/>
</dbReference>
<reference evidence="2 3" key="1">
    <citation type="submission" date="2012-01" db="EMBL/GenBank/DDBJ databases">
        <title>The Genome Sequence of Odoribacter laneus YIT 12061.</title>
        <authorList>
            <consortium name="The Broad Institute Genome Sequencing Platform"/>
            <person name="Earl A."/>
            <person name="Ward D."/>
            <person name="Feldgarden M."/>
            <person name="Gevers D."/>
            <person name="Morotomi M."/>
            <person name="Young S.K."/>
            <person name="Zeng Q."/>
            <person name="Gargeya S."/>
            <person name="Fitzgerald M."/>
            <person name="Haas B."/>
            <person name="Abouelleil A."/>
            <person name="Alvarado L."/>
            <person name="Arachchi H.M."/>
            <person name="Berlin A."/>
            <person name="Chapman S.B."/>
            <person name="Gearin G."/>
            <person name="Goldberg J."/>
            <person name="Griggs A."/>
            <person name="Gujja S."/>
            <person name="Hansen M."/>
            <person name="Heiman D."/>
            <person name="Howarth C."/>
            <person name="Larimer J."/>
            <person name="Lui A."/>
            <person name="MacDonald P.J.P."/>
            <person name="McCowen C."/>
            <person name="Montmayeur A."/>
            <person name="Murphy C."/>
            <person name="Neiman D."/>
            <person name="Pearson M."/>
            <person name="Priest M."/>
            <person name="Roberts A."/>
            <person name="Saif S."/>
            <person name="Shea T."/>
            <person name="Sisk P."/>
            <person name="Stolte C."/>
            <person name="Sykes S."/>
            <person name="Wortman J."/>
            <person name="Nusbaum C."/>
            <person name="Birren B."/>
        </authorList>
    </citation>
    <scope>NUCLEOTIDE SEQUENCE [LARGE SCALE GENOMIC DNA]</scope>
    <source>
        <strain evidence="2 3">YIT 12061</strain>
    </source>
</reference>
<evidence type="ECO:0000256" key="1">
    <source>
        <dbReference type="SAM" id="Phobius"/>
    </source>
</evidence>
<keyword evidence="1" id="KW-1133">Transmembrane helix</keyword>
<dbReference type="GeneID" id="98069730"/>
<feature type="transmembrane region" description="Helical" evidence="1">
    <location>
        <begin position="9"/>
        <end position="30"/>
    </location>
</feature>
<accession>H1DIF1</accession>
<evidence type="ECO:0000313" key="2">
    <source>
        <dbReference type="EMBL" id="EHP46563.1"/>
    </source>
</evidence>
<dbReference type="RefSeq" id="WP_009137327.1">
    <property type="nucleotide sequence ID" value="NZ_JH594596.1"/>
</dbReference>
<organism evidence="2 3">
    <name type="scientific">Odoribacter laneus YIT 12061</name>
    <dbReference type="NCBI Taxonomy" id="742817"/>
    <lineage>
        <taxon>Bacteria</taxon>
        <taxon>Pseudomonadati</taxon>
        <taxon>Bacteroidota</taxon>
        <taxon>Bacteroidia</taxon>
        <taxon>Bacteroidales</taxon>
        <taxon>Odoribacteraceae</taxon>
        <taxon>Odoribacter</taxon>
    </lineage>
</organism>
<keyword evidence="1" id="KW-0812">Transmembrane</keyword>
<dbReference type="PATRIC" id="fig|742817.3.peg.2329"/>
<keyword evidence="1" id="KW-0472">Membrane</keyword>
<protein>
    <recommendedName>
        <fullName evidence="4">Periplasmic heavy metal sensor</fullName>
    </recommendedName>
</protein>
<dbReference type="STRING" id="742817.HMPREF9449_02180"/>
<keyword evidence="3" id="KW-1185">Reference proteome</keyword>
<dbReference type="eggNOG" id="ENOG50312TC">
    <property type="taxonomic scope" value="Bacteria"/>
</dbReference>
<dbReference type="Gene3D" id="1.20.120.1490">
    <property type="match status" value="1"/>
</dbReference>
<name>H1DIF1_9BACT</name>
<gene>
    <name evidence="2" type="ORF">HMPREF9449_02180</name>
</gene>